<dbReference type="SUPFAM" id="SSF56112">
    <property type="entry name" value="Protein kinase-like (PK-like)"/>
    <property type="match status" value="1"/>
</dbReference>
<evidence type="ECO:0000259" key="1">
    <source>
        <dbReference type="PROSITE" id="PS50011"/>
    </source>
</evidence>
<reference evidence="2 3" key="2">
    <citation type="submission" date="2017-10" db="EMBL/GenBank/DDBJ databases">
        <title>Genome analyses suggest a sexual origin of heterokaryosis in a supposedly ancient asexual fungus.</title>
        <authorList>
            <person name="Corradi N."/>
            <person name="Sedzielewska K."/>
            <person name="Noel J."/>
            <person name="Charron P."/>
            <person name="Farinelli L."/>
            <person name="Marton T."/>
            <person name="Kruger M."/>
            <person name="Pelin A."/>
            <person name="Brachmann A."/>
            <person name="Corradi N."/>
        </authorList>
    </citation>
    <scope>NUCLEOTIDE SEQUENCE [LARGE SCALE GENOMIC DNA]</scope>
    <source>
        <strain evidence="2 3">A1</strain>
    </source>
</reference>
<dbReference type="SMART" id="SM00220">
    <property type="entry name" value="S_TKc"/>
    <property type="match status" value="1"/>
</dbReference>
<dbReference type="VEuPathDB" id="FungiDB:RhiirA1_533418"/>
<reference evidence="2 3" key="1">
    <citation type="submission" date="2017-10" db="EMBL/GenBank/DDBJ databases">
        <title>Extensive intraspecific genome diversity in a model arbuscular mycorrhizal fungus.</title>
        <authorList>
            <person name="Chen E.C.H."/>
            <person name="Morin E."/>
            <person name="Baudet D."/>
            <person name="Noel J."/>
            <person name="Ndikumana S."/>
            <person name="Charron P."/>
            <person name="St-Onge C."/>
            <person name="Giorgi J."/>
            <person name="Grigoriev I.V."/>
            <person name="Roux C."/>
            <person name="Martin F.M."/>
            <person name="Corradi N."/>
        </authorList>
    </citation>
    <scope>NUCLEOTIDE SEQUENCE [LARGE SCALE GENOMIC DNA]</scope>
    <source>
        <strain evidence="2 3">A1</strain>
    </source>
</reference>
<dbReference type="VEuPathDB" id="FungiDB:FUN_016178"/>
<dbReference type="PANTHER" id="PTHR37171">
    <property type="entry name" value="SERINE/THREONINE-PROTEIN KINASE YRZF-RELATED"/>
    <property type="match status" value="1"/>
</dbReference>
<protein>
    <recommendedName>
        <fullName evidence="1">Protein kinase domain-containing protein</fullName>
    </recommendedName>
</protein>
<dbReference type="VEuPathDB" id="FungiDB:RhiirFUN_014194"/>
<proteinExistence type="predicted"/>
<dbReference type="Gene3D" id="1.10.510.10">
    <property type="entry name" value="Transferase(Phosphotransferase) domain 1"/>
    <property type="match status" value="1"/>
</dbReference>
<dbReference type="InterPro" id="IPR052396">
    <property type="entry name" value="Meiotic_Drive_Suppr_Kinase"/>
</dbReference>
<dbReference type="EMBL" id="LLXH01000277">
    <property type="protein sequence ID" value="PKC69479.1"/>
    <property type="molecule type" value="Genomic_DNA"/>
</dbReference>
<dbReference type="GO" id="GO:0005524">
    <property type="term" value="F:ATP binding"/>
    <property type="evidence" value="ECO:0007669"/>
    <property type="project" value="InterPro"/>
</dbReference>
<gene>
    <name evidence="2" type="ORF">RhiirA1_533418</name>
</gene>
<evidence type="ECO:0000313" key="2">
    <source>
        <dbReference type="EMBL" id="PKC69479.1"/>
    </source>
</evidence>
<organism evidence="2 3">
    <name type="scientific">Rhizophagus irregularis</name>
    <dbReference type="NCBI Taxonomy" id="588596"/>
    <lineage>
        <taxon>Eukaryota</taxon>
        <taxon>Fungi</taxon>
        <taxon>Fungi incertae sedis</taxon>
        <taxon>Mucoromycota</taxon>
        <taxon>Glomeromycotina</taxon>
        <taxon>Glomeromycetes</taxon>
        <taxon>Glomerales</taxon>
        <taxon>Glomeraceae</taxon>
        <taxon>Rhizophagus</taxon>
    </lineage>
</organism>
<dbReference type="PROSITE" id="PS50011">
    <property type="entry name" value="PROTEIN_KINASE_DOM"/>
    <property type="match status" value="1"/>
</dbReference>
<dbReference type="Proteomes" id="UP000232688">
    <property type="component" value="Unassembled WGS sequence"/>
</dbReference>
<dbReference type="GO" id="GO:0004672">
    <property type="term" value="F:protein kinase activity"/>
    <property type="evidence" value="ECO:0007669"/>
    <property type="project" value="InterPro"/>
</dbReference>
<comment type="caution">
    <text evidence="2">The sequence shown here is derived from an EMBL/GenBank/DDBJ whole genome shotgun (WGS) entry which is preliminary data.</text>
</comment>
<dbReference type="InterPro" id="IPR000719">
    <property type="entry name" value="Prot_kinase_dom"/>
</dbReference>
<evidence type="ECO:0000313" key="3">
    <source>
        <dbReference type="Proteomes" id="UP000232688"/>
    </source>
</evidence>
<dbReference type="InterPro" id="IPR011009">
    <property type="entry name" value="Kinase-like_dom_sf"/>
</dbReference>
<sequence length="393" mass="45192">MFKDQVYADIIIGHADFHKELTNNPPDLSKGLGWEVKSNLSDRVKASKGKGELIKYAREYLSAIPPLTNVFYGCLTDGRLWQFVKIQLILNDINNLKVKFEESPTYEWTSGESQNNDETYMYRRNKSLFSPESLLASFIKEGIYIRLYSGNCIHVQITSHLGNGKKCIVFLVQVHDYEIRDAVLKIEVLKDSEISQIYREISALHALGDLSCVPTILFEGYTMGGTMALLTDFAGQPLESWISDNDNIDDYTIFQIILDLLSCLEKIHTRGYTHGDVAIRNVIQRNGHFYLIDFGLATLLQLLINPCQAIIRDYIYLCRIIGVIKFRKKMSLLELIDKLDGEFKSFVSIIENASRWKIINEEKWLERFGAEVKQFHERGHHLPRKALLDITEI</sequence>
<feature type="domain" description="Protein kinase" evidence="1">
    <location>
        <begin position="155"/>
        <end position="393"/>
    </location>
</feature>
<dbReference type="PANTHER" id="PTHR37171:SF1">
    <property type="entry name" value="SERINE_THREONINE-PROTEIN KINASE YRZF-RELATED"/>
    <property type="match status" value="1"/>
</dbReference>
<name>A0A2N0S1Q1_9GLOM</name>
<accession>A0A2N0S1Q1</accession>
<dbReference type="Pfam" id="PF00069">
    <property type="entry name" value="Pkinase"/>
    <property type="match status" value="1"/>
</dbReference>
<dbReference type="AlphaFoldDB" id="A0A2N0S1Q1"/>